<evidence type="ECO:0000313" key="3">
    <source>
        <dbReference type="Proteomes" id="UP000267798"/>
    </source>
</evidence>
<evidence type="ECO:0000259" key="1">
    <source>
        <dbReference type="Pfam" id="PF01243"/>
    </source>
</evidence>
<dbReference type="SUPFAM" id="SSF50475">
    <property type="entry name" value="FMN-binding split barrel"/>
    <property type="match status" value="1"/>
</dbReference>
<dbReference type="InterPro" id="IPR012349">
    <property type="entry name" value="Split_barrel_FMN-bd"/>
</dbReference>
<dbReference type="InterPro" id="IPR024029">
    <property type="entry name" value="Pyridox_Oxase_FMN-dep"/>
</dbReference>
<gene>
    <name evidence="2" type="ORF">D3P09_22050</name>
</gene>
<dbReference type="NCBIfam" id="TIGR04025">
    <property type="entry name" value="PPOX_FMN_DR2398"/>
    <property type="match status" value="1"/>
</dbReference>
<dbReference type="PANTHER" id="PTHR42815">
    <property type="entry name" value="FAD-BINDING, PUTATIVE (AFU_ORTHOLOGUE AFUA_6G07600)-RELATED"/>
    <property type="match status" value="1"/>
</dbReference>
<accession>A0A3A6PFK7</accession>
<dbReference type="PANTHER" id="PTHR42815:SF2">
    <property type="entry name" value="FAD-BINDING, PUTATIVE (AFU_ORTHOLOGUE AFUA_6G07600)-RELATED"/>
    <property type="match status" value="1"/>
</dbReference>
<dbReference type="OrthoDB" id="9796486at2"/>
<dbReference type="Pfam" id="PF01243">
    <property type="entry name" value="PNPOx_N"/>
    <property type="match status" value="1"/>
</dbReference>
<proteinExistence type="predicted"/>
<dbReference type="Gene3D" id="2.30.110.10">
    <property type="entry name" value="Electron Transport, Fmn-binding Protein, Chain A"/>
    <property type="match status" value="1"/>
</dbReference>
<keyword evidence="3" id="KW-1185">Reference proteome</keyword>
<feature type="domain" description="Pyridoxamine 5'-phosphate oxidase N-terminal" evidence="1">
    <location>
        <begin position="34"/>
        <end position="151"/>
    </location>
</feature>
<evidence type="ECO:0000313" key="2">
    <source>
        <dbReference type="EMBL" id="RJX37658.1"/>
    </source>
</evidence>
<dbReference type="EMBL" id="QXQB01000005">
    <property type="protein sequence ID" value="RJX37658.1"/>
    <property type="molecule type" value="Genomic_DNA"/>
</dbReference>
<sequence length="209" mass="23712">MNPFKDIVATEEEIRELIGFPSEVVQRKTITELDSHCRDFIAMSPLLFMATSDIHGNCDVSPRGDAPGFVYIIDHRHIVIPERPGNRRIDSMRNILSNPRAGLNFLIPGLEETLRVNGEAYVIKDDELLERMKANGKKPLLGIGVRVEEAFIHCAKSFKRSGAWNPDTWAEQSELPSIPHMISAHVNSEPFTVEKIREGLTESYEKRLY</sequence>
<name>A0A3A6PFK7_9BACL</name>
<dbReference type="Proteomes" id="UP000267798">
    <property type="component" value="Unassembled WGS sequence"/>
</dbReference>
<dbReference type="AlphaFoldDB" id="A0A3A6PFK7"/>
<comment type="caution">
    <text evidence="2">The sequence shown here is derived from an EMBL/GenBank/DDBJ whole genome shotgun (WGS) entry which is preliminary data.</text>
</comment>
<dbReference type="InterPro" id="IPR011576">
    <property type="entry name" value="Pyridox_Oxase_N"/>
</dbReference>
<dbReference type="RefSeq" id="WP_120113583.1">
    <property type="nucleotide sequence ID" value="NZ_QXQB01000005.1"/>
</dbReference>
<protein>
    <submittedName>
        <fullName evidence="2">Pyridoxamine 5'-phosphate oxidase family protein</fullName>
    </submittedName>
</protein>
<reference evidence="2 3" key="1">
    <citation type="submission" date="2018-09" db="EMBL/GenBank/DDBJ databases">
        <title>Paenibacillus aracenensis nov. sp. isolated from a cave in southern Spain.</title>
        <authorList>
            <person name="Jurado V."/>
            <person name="Gutierrez-Patricio S."/>
            <person name="Gonzalez-Pimentel J.L."/>
            <person name="Miller A.Z."/>
            <person name="Laiz L."/>
            <person name="Saiz-Jimenez C."/>
        </authorList>
    </citation>
    <scope>NUCLEOTIDE SEQUENCE [LARGE SCALE GENOMIC DNA]</scope>
    <source>
        <strain evidence="2 3">JCM 19203</strain>
    </source>
</reference>
<organism evidence="2 3">
    <name type="scientific">Paenibacillus pinisoli</name>
    <dbReference type="NCBI Taxonomy" id="1276110"/>
    <lineage>
        <taxon>Bacteria</taxon>
        <taxon>Bacillati</taxon>
        <taxon>Bacillota</taxon>
        <taxon>Bacilli</taxon>
        <taxon>Bacillales</taxon>
        <taxon>Paenibacillaceae</taxon>
        <taxon>Paenibacillus</taxon>
    </lineage>
</organism>